<dbReference type="OrthoDB" id="4652229at2"/>
<dbReference type="Pfam" id="PF02518">
    <property type="entry name" value="HATPase_c"/>
    <property type="match status" value="1"/>
</dbReference>
<evidence type="ECO:0000256" key="3">
    <source>
        <dbReference type="ARBA" id="ARBA00022553"/>
    </source>
</evidence>
<evidence type="ECO:0000256" key="4">
    <source>
        <dbReference type="ARBA" id="ARBA00022679"/>
    </source>
</evidence>
<dbReference type="EMBL" id="FOLM01000007">
    <property type="protein sequence ID" value="SFC90860.1"/>
    <property type="molecule type" value="Genomic_DNA"/>
</dbReference>
<dbReference type="Proteomes" id="UP000199207">
    <property type="component" value="Unassembled WGS sequence"/>
</dbReference>
<dbReference type="Pfam" id="PF08376">
    <property type="entry name" value="NIT"/>
    <property type="match status" value="1"/>
</dbReference>
<keyword evidence="9" id="KW-1185">Reference proteome</keyword>
<evidence type="ECO:0000256" key="1">
    <source>
        <dbReference type="ARBA" id="ARBA00000085"/>
    </source>
</evidence>
<dbReference type="EC" id="2.7.13.3" evidence="2"/>
<protein>
    <recommendedName>
        <fullName evidence="2">histidine kinase</fullName>
        <ecNumber evidence="2">2.7.13.3</ecNumber>
    </recommendedName>
</protein>
<dbReference type="SMART" id="SM00387">
    <property type="entry name" value="HATPase_c"/>
    <property type="match status" value="1"/>
</dbReference>
<dbReference type="GO" id="GO:0005886">
    <property type="term" value="C:plasma membrane"/>
    <property type="evidence" value="ECO:0007669"/>
    <property type="project" value="TreeGrafter"/>
</dbReference>
<evidence type="ECO:0000256" key="2">
    <source>
        <dbReference type="ARBA" id="ARBA00012438"/>
    </source>
</evidence>
<dbReference type="STRING" id="910347.SAMN05421773_107161"/>
<dbReference type="PANTHER" id="PTHR45436:SF5">
    <property type="entry name" value="SENSOR HISTIDINE KINASE TRCS"/>
    <property type="match status" value="1"/>
</dbReference>
<dbReference type="AlphaFoldDB" id="A0A1I1NAU8"/>
<reference evidence="8 9" key="1">
    <citation type="submission" date="2016-10" db="EMBL/GenBank/DDBJ databases">
        <authorList>
            <person name="de Groot N.N."/>
        </authorList>
    </citation>
    <scope>NUCLEOTIDE SEQUENCE [LARGE SCALE GENOMIC DNA]</scope>
    <source>
        <strain evidence="8 9">CGMCC 4.5739</strain>
    </source>
</reference>
<keyword evidence="6" id="KW-0472">Membrane</keyword>
<dbReference type="InterPro" id="IPR003594">
    <property type="entry name" value="HATPase_dom"/>
</dbReference>
<dbReference type="InterPro" id="IPR050428">
    <property type="entry name" value="TCS_sensor_his_kinase"/>
</dbReference>
<gene>
    <name evidence="8" type="ORF">SAMN05421773_107161</name>
</gene>
<organism evidence="8 9">
    <name type="scientific">Streptomyces aidingensis</name>
    <dbReference type="NCBI Taxonomy" id="910347"/>
    <lineage>
        <taxon>Bacteria</taxon>
        <taxon>Bacillati</taxon>
        <taxon>Actinomycetota</taxon>
        <taxon>Actinomycetes</taxon>
        <taxon>Kitasatosporales</taxon>
        <taxon>Streptomycetaceae</taxon>
        <taxon>Streptomyces</taxon>
    </lineage>
</organism>
<dbReference type="GO" id="GO:0004673">
    <property type="term" value="F:protein histidine kinase activity"/>
    <property type="evidence" value="ECO:0007669"/>
    <property type="project" value="UniProtKB-EC"/>
</dbReference>
<keyword evidence="5" id="KW-0418">Kinase</keyword>
<proteinExistence type="predicted"/>
<keyword evidence="6" id="KW-0812">Transmembrane</keyword>
<dbReference type="RefSeq" id="WP_093839272.1">
    <property type="nucleotide sequence ID" value="NZ_FOLM01000007.1"/>
</dbReference>
<dbReference type="SUPFAM" id="SSF55874">
    <property type="entry name" value="ATPase domain of HSP90 chaperone/DNA topoisomerase II/histidine kinase"/>
    <property type="match status" value="1"/>
</dbReference>
<dbReference type="InterPro" id="IPR036890">
    <property type="entry name" value="HATPase_C_sf"/>
</dbReference>
<keyword evidence="6" id="KW-1133">Transmembrane helix</keyword>
<evidence type="ECO:0000256" key="5">
    <source>
        <dbReference type="ARBA" id="ARBA00022777"/>
    </source>
</evidence>
<dbReference type="InterPro" id="IPR013587">
    <property type="entry name" value="Nitrate/nitrite_sensing"/>
</dbReference>
<evidence type="ECO:0000313" key="8">
    <source>
        <dbReference type="EMBL" id="SFC90860.1"/>
    </source>
</evidence>
<accession>A0A1I1NAU8</accession>
<evidence type="ECO:0000259" key="7">
    <source>
        <dbReference type="SMART" id="SM00387"/>
    </source>
</evidence>
<name>A0A1I1NAU8_9ACTN</name>
<feature type="domain" description="Histidine kinase/HSP90-like ATPase" evidence="7">
    <location>
        <begin position="535"/>
        <end position="648"/>
    </location>
</feature>
<comment type="catalytic activity">
    <reaction evidence="1">
        <text>ATP + protein L-histidine = ADP + protein N-phospho-L-histidine.</text>
        <dbReference type="EC" id="2.7.13.3"/>
    </reaction>
</comment>
<keyword evidence="3" id="KW-0597">Phosphoprotein</keyword>
<feature type="transmembrane region" description="Helical" evidence="6">
    <location>
        <begin position="331"/>
        <end position="350"/>
    </location>
</feature>
<keyword evidence="4" id="KW-0808">Transferase</keyword>
<dbReference type="Gene3D" id="3.30.565.10">
    <property type="entry name" value="Histidine kinase-like ATPase, C-terminal domain"/>
    <property type="match status" value="1"/>
</dbReference>
<evidence type="ECO:0000256" key="6">
    <source>
        <dbReference type="SAM" id="Phobius"/>
    </source>
</evidence>
<evidence type="ECO:0000313" key="9">
    <source>
        <dbReference type="Proteomes" id="UP000199207"/>
    </source>
</evidence>
<dbReference type="PANTHER" id="PTHR45436">
    <property type="entry name" value="SENSOR HISTIDINE KINASE YKOH"/>
    <property type="match status" value="1"/>
</dbReference>
<dbReference type="GO" id="GO:0000160">
    <property type="term" value="P:phosphorelay signal transduction system"/>
    <property type="evidence" value="ECO:0007669"/>
    <property type="project" value="TreeGrafter"/>
</dbReference>
<sequence>MKVSSLWPRPLTVRLRITGLVLVPLAGLLALWAYAALGAAEQFGDARREQTAEAGVRVPVTAVVDALQAERRAVAAYLAEPGERHSRAFGEAAAASRAAAGRLLRPDGRTVADTGDLPGPAVSRMQGLTAALDNLAVLRDRIAGGDPSWPAAYRGYTSVIETALRTESALDGGPRLRLAVEVAWAAEFLARQDALLTAAAAAGEFAPQQQDQFAAAAAARQGLQLTATADLTGASRTAWRELGDGAPAALAGVERRVAESGVADARTAAAGTAGNNARIGHRAASGEVTQEEWEAAAAPVRQGLAEVEQALRDSARAAGPAGPLAALTGPAGAAAVLGLVLVVVSLVLTVRAGRSLVRDLAGLRAAALDIARRKLPGAMRALRSGRAVDVASVAPRVPPSPDEIGQVHEALAALHRAALRAGAERAELAGGIARAYVSLARRSQALVNRQLALIDEMERHTEDPAALEELFRLDHLTTRMRRQAESLIVLSGAASGRSWRRPVAMTSVVQAAVGEIEDYRRVAVPVLPGAALAGHAVADLTHLLAELLENATRFSPPHTWVRVSGERTGSDAFGYLLRIEDCGLGLSLEELASANRRIRRPDCLDLLETDRLGLFVVGRLAARHGVRVELRPAAGGGVAAVVLLPAGLVAAPAESGRVRSGTVPSA</sequence>